<sequence length="38" mass="4501">MEKIFCAVGTKFGYATISIFKNAPRMRFFVIMENVFRH</sequence>
<protein>
    <submittedName>
        <fullName evidence="2">Uncharacterized protein</fullName>
    </submittedName>
</protein>
<dbReference type="WBParaSite" id="nRc.2.0.1.t39834-RA">
    <property type="protein sequence ID" value="nRc.2.0.1.t39834-RA"/>
    <property type="gene ID" value="nRc.2.0.1.g39834"/>
</dbReference>
<keyword evidence="1" id="KW-1185">Reference proteome</keyword>
<proteinExistence type="predicted"/>
<dbReference type="Proteomes" id="UP000887565">
    <property type="component" value="Unplaced"/>
</dbReference>
<reference evidence="2" key="1">
    <citation type="submission" date="2022-11" db="UniProtKB">
        <authorList>
            <consortium name="WormBaseParasite"/>
        </authorList>
    </citation>
    <scope>IDENTIFICATION</scope>
</reference>
<dbReference type="AlphaFoldDB" id="A0A915KN04"/>
<organism evidence="1 2">
    <name type="scientific">Romanomermis culicivorax</name>
    <name type="common">Nematode worm</name>
    <dbReference type="NCBI Taxonomy" id="13658"/>
    <lineage>
        <taxon>Eukaryota</taxon>
        <taxon>Metazoa</taxon>
        <taxon>Ecdysozoa</taxon>
        <taxon>Nematoda</taxon>
        <taxon>Enoplea</taxon>
        <taxon>Dorylaimia</taxon>
        <taxon>Mermithida</taxon>
        <taxon>Mermithoidea</taxon>
        <taxon>Mermithidae</taxon>
        <taxon>Romanomermis</taxon>
    </lineage>
</organism>
<name>A0A915KN04_ROMCU</name>
<accession>A0A915KN04</accession>
<evidence type="ECO:0000313" key="1">
    <source>
        <dbReference type="Proteomes" id="UP000887565"/>
    </source>
</evidence>
<evidence type="ECO:0000313" key="2">
    <source>
        <dbReference type="WBParaSite" id="nRc.2.0.1.t39834-RA"/>
    </source>
</evidence>